<dbReference type="InterPro" id="IPR045174">
    <property type="entry name" value="Dof"/>
</dbReference>
<accession>A0A6G1D1L7</accession>
<organism evidence="12 13">
    <name type="scientific">Oryza meyeriana var. granulata</name>
    <dbReference type="NCBI Taxonomy" id="110450"/>
    <lineage>
        <taxon>Eukaryota</taxon>
        <taxon>Viridiplantae</taxon>
        <taxon>Streptophyta</taxon>
        <taxon>Embryophyta</taxon>
        <taxon>Tracheophyta</taxon>
        <taxon>Spermatophyta</taxon>
        <taxon>Magnoliopsida</taxon>
        <taxon>Liliopsida</taxon>
        <taxon>Poales</taxon>
        <taxon>Poaceae</taxon>
        <taxon>BOP clade</taxon>
        <taxon>Oryzoideae</taxon>
        <taxon>Oryzeae</taxon>
        <taxon>Oryzinae</taxon>
        <taxon>Oryza</taxon>
        <taxon>Oryza meyeriana</taxon>
    </lineage>
</organism>
<reference evidence="12 13" key="1">
    <citation type="submission" date="2019-11" db="EMBL/GenBank/DDBJ databases">
        <title>Whole genome sequence of Oryza granulata.</title>
        <authorList>
            <person name="Li W."/>
        </authorList>
    </citation>
    <scope>NUCLEOTIDE SEQUENCE [LARGE SCALE GENOMIC DNA]</scope>
    <source>
        <strain evidence="13">cv. Menghai</strain>
        <tissue evidence="12">Leaf</tissue>
    </source>
</reference>
<feature type="compositionally biased region" description="Low complexity" evidence="10">
    <location>
        <begin position="29"/>
        <end position="54"/>
    </location>
</feature>
<feature type="region of interest" description="Disordered" evidence="10">
    <location>
        <begin position="98"/>
        <end position="184"/>
    </location>
</feature>
<dbReference type="PROSITE" id="PS01361">
    <property type="entry name" value="ZF_DOF_1"/>
    <property type="match status" value="1"/>
</dbReference>
<feature type="compositionally biased region" description="Low complexity" evidence="10">
    <location>
        <begin position="112"/>
        <end position="130"/>
    </location>
</feature>
<keyword evidence="1 9" id="KW-0479">Metal-binding</keyword>
<dbReference type="GO" id="GO:0003700">
    <property type="term" value="F:DNA-binding transcription factor activity"/>
    <property type="evidence" value="ECO:0007669"/>
    <property type="project" value="UniProtKB-UniRule"/>
</dbReference>
<evidence type="ECO:0000256" key="6">
    <source>
        <dbReference type="ARBA" id="ARBA00023163"/>
    </source>
</evidence>
<evidence type="ECO:0000256" key="2">
    <source>
        <dbReference type="ARBA" id="ARBA00022771"/>
    </source>
</evidence>
<evidence type="ECO:0000313" key="13">
    <source>
        <dbReference type="Proteomes" id="UP000479710"/>
    </source>
</evidence>
<dbReference type="GO" id="GO:0008270">
    <property type="term" value="F:zinc ion binding"/>
    <property type="evidence" value="ECO:0007669"/>
    <property type="project" value="UniProtKB-KW"/>
</dbReference>
<keyword evidence="2 8" id="KW-0863">Zinc-finger</keyword>
<sequence>MQEQQQPEPGRRPAQQFATVDLRRPKGYAAAPATPQPAAATAAPAATATATVTAGEGDPCPRCESRDTKFCYYNNYNTSQPRHFCKCCRRYWTKGGTLRNVPVGGGTRKKPSSSSSSSSSSSAAPAAKGQKPSKKRREMPPEPATSVLTATAADSAAKRTEATMEKTTSTTTTTTTTPPAPDTASEITTELVVPAVEEDSFTDLLQPDSAVVTLGLDFSDYPSVTKGLADPDLHFEWPPAAFDIASYWPASAGFADPDPTAVFLNLP</sequence>
<dbReference type="OrthoDB" id="1927254at2759"/>
<dbReference type="GO" id="GO:0003677">
    <property type="term" value="F:DNA binding"/>
    <property type="evidence" value="ECO:0007669"/>
    <property type="project" value="UniProtKB-UniRule"/>
</dbReference>
<dbReference type="InterPro" id="IPR003851">
    <property type="entry name" value="Znf_Dof"/>
</dbReference>
<dbReference type="AlphaFoldDB" id="A0A6G1D1L7"/>
<keyword evidence="7 8" id="KW-0539">Nucleus</keyword>
<evidence type="ECO:0000256" key="7">
    <source>
        <dbReference type="ARBA" id="ARBA00023242"/>
    </source>
</evidence>
<keyword evidence="4 9" id="KW-0805">Transcription regulation</keyword>
<evidence type="ECO:0000256" key="3">
    <source>
        <dbReference type="ARBA" id="ARBA00022833"/>
    </source>
</evidence>
<name>A0A6G1D1L7_9ORYZ</name>
<dbReference type="PANTHER" id="PTHR31992">
    <property type="entry name" value="DOF ZINC FINGER PROTEIN DOF1.4-RELATED"/>
    <property type="match status" value="1"/>
</dbReference>
<comment type="caution">
    <text evidence="12">The sequence shown here is derived from an EMBL/GenBank/DDBJ whole genome shotgun (WGS) entry which is preliminary data.</text>
</comment>
<dbReference type="GO" id="GO:0005634">
    <property type="term" value="C:nucleus"/>
    <property type="evidence" value="ECO:0007669"/>
    <property type="project" value="UniProtKB-SubCell"/>
</dbReference>
<keyword evidence="5 8" id="KW-0238">DNA-binding</keyword>
<feature type="region of interest" description="Disordered" evidence="10">
    <location>
        <begin position="1"/>
        <end position="60"/>
    </location>
</feature>
<feature type="compositionally biased region" description="Low complexity" evidence="10">
    <location>
        <begin position="1"/>
        <end position="16"/>
    </location>
</feature>
<evidence type="ECO:0000313" key="12">
    <source>
        <dbReference type="EMBL" id="KAF0906281.1"/>
    </source>
</evidence>
<comment type="subcellular location">
    <subcellularLocation>
        <location evidence="8 9">Nucleus</location>
    </subcellularLocation>
</comment>
<dbReference type="PANTHER" id="PTHR31992:SF204">
    <property type="entry name" value="DOF ZINC FINGER PROTEIN"/>
    <property type="match status" value="1"/>
</dbReference>
<keyword evidence="6 9" id="KW-0804">Transcription</keyword>
<evidence type="ECO:0000256" key="8">
    <source>
        <dbReference type="PROSITE-ProRule" id="PRU00071"/>
    </source>
</evidence>
<gene>
    <name evidence="12" type="ORF">E2562_009658</name>
</gene>
<protein>
    <recommendedName>
        <fullName evidence="9">Dof zinc finger protein</fullName>
    </recommendedName>
</protein>
<dbReference type="PROSITE" id="PS50884">
    <property type="entry name" value="ZF_DOF_2"/>
    <property type="match status" value="1"/>
</dbReference>
<keyword evidence="3 9" id="KW-0862">Zinc</keyword>
<evidence type="ECO:0000256" key="4">
    <source>
        <dbReference type="ARBA" id="ARBA00023015"/>
    </source>
</evidence>
<dbReference type="Proteomes" id="UP000479710">
    <property type="component" value="Unassembled WGS sequence"/>
</dbReference>
<dbReference type="Pfam" id="PF02701">
    <property type="entry name" value="Zn_ribbon_Dof"/>
    <property type="match status" value="1"/>
</dbReference>
<proteinExistence type="predicted"/>
<feature type="domain" description="Dof-type" evidence="11">
    <location>
        <begin position="58"/>
        <end position="112"/>
    </location>
</feature>
<dbReference type="EMBL" id="SPHZ02000007">
    <property type="protein sequence ID" value="KAF0906281.1"/>
    <property type="molecule type" value="Genomic_DNA"/>
</dbReference>
<comment type="function">
    <text evidence="9">Transcription factor that binds specifically to a 5'-AA[AG]G-3' consensus core sequence.</text>
</comment>
<evidence type="ECO:0000256" key="10">
    <source>
        <dbReference type="SAM" id="MobiDB-lite"/>
    </source>
</evidence>
<evidence type="ECO:0000256" key="9">
    <source>
        <dbReference type="RuleBase" id="RU369094"/>
    </source>
</evidence>
<evidence type="ECO:0000256" key="5">
    <source>
        <dbReference type="ARBA" id="ARBA00023125"/>
    </source>
</evidence>
<feature type="compositionally biased region" description="Low complexity" evidence="10">
    <location>
        <begin position="165"/>
        <end position="184"/>
    </location>
</feature>
<evidence type="ECO:0000256" key="1">
    <source>
        <dbReference type="ARBA" id="ARBA00022723"/>
    </source>
</evidence>
<keyword evidence="13" id="KW-1185">Reference proteome</keyword>
<evidence type="ECO:0000259" key="11">
    <source>
        <dbReference type="PROSITE" id="PS50884"/>
    </source>
</evidence>